<name>A0ABW8J3U1_9GAMM</name>
<evidence type="ECO:0000313" key="2">
    <source>
        <dbReference type="Proteomes" id="UP001620339"/>
    </source>
</evidence>
<evidence type="ECO:0000313" key="1">
    <source>
        <dbReference type="EMBL" id="MFK2876943.1"/>
    </source>
</evidence>
<proteinExistence type="predicted"/>
<sequence length="145" mass="16206">MTFTLPAAVRLAESLSSAIEEAVTRFPRKHRYAFGAELRERAWSVLSIANLAALRPERRAALLEELRDKVDDLKLSLQLGKQMRAFVSFRQFEALYRDAAKLGQQVGGWYRSVIPPQGQSDQDVVPGQRANTLSARSASIYEANA</sequence>
<dbReference type="InterPro" id="IPR036583">
    <property type="entry name" value="23S_rRNA_IVS_sf"/>
</dbReference>
<gene>
    <name evidence="1" type="ORF">ISP25_07685</name>
</gene>
<accession>A0ABW8J3U1</accession>
<comment type="caution">
    <text evidence="1">The sequence shown here is derived from an EMBL/GenBank/DDBJ whole genome shotgun (WGS) entry which is preliminary data.</text>
</comment>
<protein>
    <submittedName>
        <fullName evidence="1">Four helix bundle protein</fullName>
    </submittedName>
</protein>
<dbReference type="InterPro" id="IPR055360">
    <property type="entry name" value="bAvd"/>
</dbReference>
<dbReference type="EMBL" id="JADIKK010000008">
    <property type="protein sequence ID" value="MFK2876943.1"/>
    <property type="molecule type" value="Genomic_DNA"/>
</dbReference>
<organism evidence="1 2">
    <name type="scientific">Rhodanobacter hydrolyticus</name>
    <dbReference type="NCBI Taxonomy" id="2250595"/>
    <lineage>
        <taxon>Bacteria</taxon>
        <taxon>Pseudomonadati</taxon>
        <taxon>Pseudomonadota</taxon>
        <taxon>Gammaproteobacteria</taxon>
        <taxon>Lysobacterales</taxon>
        <taxon>Rhodanobacteraceae</taxon>
        <taxon>Rhodanobacter</taxon>
    </lineage>
</organism>
<dbReference type="Proteomes" id="UP001620339">
    <property type="component" value="Unassembled WGS sequence"/>
</dbReference>
<dbReference type="Gene3D" id="1.20.1440.60">
    <property type="entry name" value="23S rRNA-intervening sequence"/>
    <property type="match status" value="1"/>
</dbReference>
<dbReference type="RefSeq" id="WP_404612980.1">
    <property type="nucleotide sequence ID" value="NZ_JADIKK010000008.1"/>
</dbReference>
<reference evidence="1 2" key="1">
    <citation type="submission" date="2020-10" db="EMBL/GenBank/DDBJ databases">
        <title>Phylogeny of dyella-like bacteria.</title>
        <authorList>
            <person name="Fu J."/>
        </authorList>
    </citation>
    <scope>NUCLEOTIDE SEQUENCE [LARGE SCALE GENOMIC DNA]</scope>
    <source>
        <strain evidence="1 2">KACC 19113</strain>
    </source>
</reference>
<dbReference type="CDD" id="cd16376">
    <property type="entry name" value="Avd_like"/>
    <property type="match status" value="1"/>
</dbReference>
<keyword evidence="2" id="KW-1185">Reference proteome</keyword>